<proteinExistence type="predicted"/>
<dbReference type="Proteomes" id="UP001221757">
    <property type="component" value="Unassembled WGS sequence"/>
</dbReference>
<dbReference type="AlphaFoldDB" id="A0AAD7DRV0"/>
<dbReference type="EMBL" id="JARKIE010000035">
    <property type="protein sequence ID" value="KAJ7696251.1"/>
    <property type="molecule type" value="Genomic_DNA"/>
</dbReference>
<sequence>MSNCINTDISGIGVRTATYAQNLLSFLPALWALVDGTVDDHEKESLETQSTTILLSAFALLFSAIIQARTQGLANYPATIVLNLSWMNNTNTFVYMLLLLHRNAWIDPPPKWGWRDVIR</sequence>
<reference evidence="1" key="1">
    <citation type="submission" date="2023-03" db="EMBL/GenBank/DDBJ databases">
        <title>Massive genome expansion in bonnet fungi (Mycena s.s.) driven by repeated elements and novel gene families across ecological guilds.</title>
        <authorList>
            <consortium name="Lawrence Berkeley National Laboratory"/>
            <person name="Harder C.B."/>
            <person name="Miyauchi S."/>
            <person name="Viragh M."/>
            <person name="Kuo A."/>
            <person name="Thoen E."/>
            <person name="Andreopoulos B."/>
            <person name="Lu D."/>
            <person name="Skrede I."/>
            <person name="Drula E."/>
            <person name="Henrissat B."/>
            <person name="Morin E."/>
            <person name="Kohler A."/>
            <person name="Barry K."/>
            <person name="LaButti K."/>
            <person name="Morin E."/>
            <person name="Salamov A."/>
            <person name="Lipzen A."/>
            <person name="Mereny Z."/>
            <person name="Hegedus B."/>
            <person name="Baldrian P."/>
            <person name="Stursova M."/>
            <person name="Weitz H."/>
            <person name="Taylor A."/>
            <person name="Grigoriev I.V."/>
            <person name="Nagy L.G."/>
            <person name="Martin F."/>
            <person name="Kauserud H."/>
        </authorList>
    </citation>
    <scope>NUCLEOTIDE SEQUENCE</scope>
    <source>
        <strain evidence="1">CBHHK067</strain>
    </source>
</reference>
<evidence type="ECO:0000313" key="2">
    <source>
        <dbReference type="Proteomes" id="UP001221757"/>
    </source>
</evidence>
<protein>
    <submittedName>
        <fullName evidence="1">Uncharacterized protein</fullName>
    </submittedName>
</protein>
<keyword evidence="2" id="KW-1185">Reference proteome</keyword>
<feature type="non-terminal residue" evidence="1">
    <location>
        <position position="119"/>
    </location>
</feature>
<accession>A0AAD7DRV0</accession>
<organism evidence="1 2">
    <name type="scientific">Mycena rosella</name>
    <name type="common">Pink bonnet</name>
    <name type="synonym">Agaricus rosellus</name>
    <dbReference type="NCBI Taxonomy" id="1033263"/>
    <lineage>
        <taxon>Eukaryota</taxon>
        <taxon>Fungi</taxon>
        <taxon>Dikarya</taxon>
        <taxon>Basidiomycota</taxon>
        <taxon>Agaricomycotina</taxon>
        <taxon>Agaricomycetes</taxon>
        <taxon>Agaricomycetidae</taxon>
        <taxon>Agaricales</taxon>
        <taxon>Marasmiineae</taxon>
        <taxon>Mycenaceae</taxon>
        <taxon>Mycena</taxon>
    </lineage>
</organism>
<evidence type="ECO:0000313" key="1">
    <source>
        <dbReference type="EMBL" id="KAJ7696251.1"/>
    </source>
</evidence>
<gene>
    <name evidence="1" type="ORF">B0H17DRAFT_929602</name>
</gene>
<comment type="caution">
    <text evidence="1">The sequence shown here is derived from an EMBL/GenBank/DDBJ whole genome shotgun (WGS) entry which is preliminary data.</text>
</comment>
<name>A0AAD7DRV0_MYCRO</name>